<reference evidence="1" key="1">
    <citation type="book" date="2014" name="THE 24TH EUROPEAN CONGRESS OF CLINICAL MICROBIOLOGY AND INFECTIOUS DISEASES" publisher="ECCMID 2014" city="Barcelona, Spain">
        <title>Identification of resistance genes in three multidrug-resistant Bacteroides fragilis isolates by whole genome sequencing.</title>
        <editorList>
            <person name="Unknown"/>
            <person name="A."/>
        </editorList>
        <authorList>
            <person name="Sydenham T.V."/>
            <person name="Hasman H."/>
            <person name="Wang M."/>
            <person name="Soki J."/>
            <person name="Nagy E."/>
            <person name="Justesen U.S."/>
        </authorList>
    </citation>
    <scope>NUCLEOTIDE SEQUENCE</scope>
    <source>
        <strain evidence="1">DCMOUH0018B</strain>
    </source>
</reference>
<dbReference type="Proteomes" id="UP000266644">
    <property type="component" value="Unassembled WGS sequence"/>
</dbReference>
<evidence type="ECO:0000313" key="3">
    <source>
        <dbReference type="Proteomes" id="UP000266644"/>
    </source>
</evidence>
<gene>
    <name evidence="2" type="ORF">DW228_10980</name>
    <name evidence="1" type="ORF">EE52_0203935</name>
</gene>
<sequence>MEMDMFLNHFADLFDETDASIITENTNFKDLEEWSSMIIMGIIAMADEEYAVRLKGDDIRKVSTVKDLYNLIQSRRG</sequence>
<evidence type="ECO:0000313" key="1">
    <source>
        <dbReference type="EMBL" id="KFX75953.1"/>
    </source>
</evidence>
<reference evidence="2 3" key="3">
    <citation type="submission" date="2018-08" db="EMBL/GenBank/DDBJ databases">
        <title>A genome reference for cultivated species of the human gut microbiota.</title>
        <authorList>
            <person name="Zou Y."/>
            <person name="Xue W."/>
            <person name="Luo G."/>
        </authorList>
    </citation>
    <scope>NUCLEOTIDE SEQUENCE [LARGE SCALE GENOMIC DNA]</scope>
    <source>
        <strain evidence="2 3">AM18-6</strain>
    </source>
</reference>
<proteinExistence type="predicted"/>
<dbReference type="Gene3D" id="1.10.1200.10">
    <property type="entry name" value="ACP-like"/>
    <property type="match status" value="1"/>
</dbReference>
<dbReference type="PATRIC" id="fig|817.53.peg.833"/>
<dbReference type="EMBL" id="QRJE01000016">
    <property type="protein sequence ID" value="RHH11069.1"/>
    <property type="molecule type" value="Genomic_DNA"/>
</dbReference>
<dbReference type="EMBL" id="JMZZ02000041">
    <property type="protein sequence ID" value="KFX75953.1"/>
    <property type="molecule type" value="Genomic_DNA"/>
</dbReference>
<dbReference type="AlphaFoldDB" id="A0A0I9SCE5"/>
<dbReference type="InterPro" id="IPR036736">
    <property type="entry name" value="ACP-like_sf"/>
</dbReference>
<organism evidence="1">
    <name type="scientific">Bacteroides fragilis</name>
    <dbReference type="NCBI Taxonomy" id="817"/>
    <lineage>
        <taxon>Bacteria</taxon>
        <taxon>Pseudomonadati</taxon>
        <taxon>Bacteroidota</taxon>
        <taxon>Bacteroidia</taxon>
        <taxon>Bacteroidales</taxon>
        <taxon>Bacteroidaceae</taxon>
        <taxon>Bacteroides</taxon>
    </lineage>
</organism>
<name>A0A0I9SCE5_BACFG</name>
<accession>A0A0I9SCE5</accession>
<comment type="caution">
    <text evidence="1">The sequence shown here is derived from an EMBL/GenBank/DDBJ whole genome shotgun (WGS) entry which is preliminary data.</text>
</comment>
<dbReference type="SUPFAM" id="SSF47336">
    <property type="entry name" value="ACP-like"/>
    <property type="match status" value="1"/>
</dbReference>
<protein>
    <submittedName>
        <fullName evidence="1">Acyl carrier protein</fullName>
    </submittedName>
</protein>
<evidence type="ECO:0000313" key="2">
    <source>
        <dbReference type="EMBL" id="RHH11069.1"/>
    </source>
</evidence>
<reference evidence="1" key="2">
    <citation type="submission" date="2014-07" db="EMBL/GenBank/DDBJ databases">
        <title>Genetics and epidemiology of antimicrobial resistance in B. fragilis group.</title>
        <authorList>
            <person name="Sydenham T.V."/>
            <person name="Hasman H."/>
            <person name="Kemp M."/>
            <person name="Justesen U.S."/>
        </authorList>
    </citation>
    <scope>NUCLEOTIDE SEQUENCE [LARGE SCALE GENOMIC DNA]</scope>
    <source>
        <strain evidence="1">DCMOUH0018B</strain>
    </source>
</reference>